<dbReference type="EMBL" id="CAXDID020000008">
    <property type="protein sequence ID" value="CAL5977960.1"/>
    <property type="molecule type" value="Genomic_DNA"/>
</dbReference>
<gene>
    <name evidence="3" type="ORF">HINF_LOCUS4560</name>
    <name evidence="2" type="ORF">HINF_LOCUS6990</name>
</gene>
<evidence type="ECO:0000313" key="3">
    <source>
        <dbReference type="EMBL" id="CAL5977960.1"/>
    </source>
</evidence>
<feature type="domain" description="TLDc" evidence="1">
    <location>
        <begin position="339"/>
        <end position="514"/>
    </location>
</feature>
<evidence type="ECO:0000313" key="2">
    <source>
        <dbReference type="EMBL" id="CAI9919345.1"/>
    </source>
</evidence>
<accession>A0AA86TJI1</accession>
<dbReference type="EMBL" id="CATOUU010000171">
    <property type="protein sequence ID" value="CAI9919345.1"/>
    <property type="molecule type" value="Genomic_DNA"/>
</dbReference>
<dbReference type="InterPro" id="IPR006571">
    <property type="entry name" value="TLDc_dom"/>
</dbReference>
<dbReference type="Pfam" id="PF07534">
    <property type="entry name" value="TLD"/>
    <property type="match status" value="1"/>
</dbReference>
<dbReference type="PANTHER" id="PTHR23354:SF122">
    <property type="entry name" value="GTPASE-ACTIVATING PROTEIN SKYWALKER"/>
    <property type="match status" value="1"/>
</dbReference>
<reference evidence="3 4" key="2">
    <citation type="submission" date="2024-07" db="EMBL/GenBank/DDBJ databases">
        <authorList>
            <person name="Akdeniz Z."/>
        </authorList>
    </citation>
    <scope>NUCLEOTIDE SEQUENCE [LARGE SCALE GENOMIC DNA]</scope>
</reference>
<protein>
    <submittedName>
        <fullName evidence="2">TLD family protein</fullName>
    </submittedName>
    <submittedName>
        <fullName evidence="3">TLD_family protein</fullName>
    </submittedName>
</protein>
<dbReference type="Proteomes" id="UP001642409">
    <property type="component" value="Unassembled WGS sequence"/>
</dbReference>
<dbReference type="AlphaFoldDB" id="A0AA86TJI1"/>
<organism evidence="2">
    <name type="scientific">Hexamita inflata</name>
    <dbReference type="NCBI Taxonomy" id="28002"/>
    <lineage>
        <taxon>Eukaryota</taxon>
        <taxon>Metamonada</taxon>
        <taxon>Diplomonadida</taxon>
        <taxon>Hexamitidae</taxon>
        <taxon>Hexamitinae</taxon>
        <taxon>Hexamita</taxon>
    </lineage>
</organism>
<proteinExistence type="predicted"/>
<name>A0AA86TJI1_9EUKA</name>
<evidence type="ECO:0000313" key="4">
    <source>
        <dbReference type="Proteomes" id="UP001642409"/>
    </source>
</evidence>
<dbReference type="PANTHER" id="PTHR23354">
    <property type="entry name" value="NUCLEOLAR PROTEIN 7/ESTROGEN RECEPTOR COACTIVATOR-RELATED"/>
    <property type="match status" value="1"/>
</dbReference>
<reference evidence="2" key="1">
    <citation type="submission" date="2023-06" db="EMBL/GenBank/DDBJ databases">
        <authorList>
            <person name="Kurt Z."/>
        </authorList>
    </citation>
    <scope>NUCLEOTIDE SEQUENCE</scope>
</reference>
<evidence type="ECO:0000259" key="1">
    <source>
        <dbReference type="Pfam" id="PF07534"/>
    </source>
</evidence>
<sequence>MSKVKQLDFKKFFVFPPANSEQYTTFYKVGKHLLFGYLKFGGNTVVFEPHNQIRQSDLFQKWFQTPSSVQILNDCIRTVSVHQTTVNLVQLLRSVSKSDKYITSASNCTNLFKAGKGQRFLDLQILQNFGQNLFELEEFCQSCFELRISTYNNQFFSFLFKDAHTVQQKLKEYLNVKEVLTSGSEEFEFTVIQPGFDQFEVYKRVQAGKNKADLIVRSAVSYKKKEPDEAKIKSGVEQIAQLQKINAKKQKRKLDSKKLATCKPVFKQTIPASQIFDQIGNLTDEKHKIQKITEFNDENSESDLLIPTDSTLGKELAVKLRIYFDDSPEQQTQQYIGRTSSILNEQLHLRLLTFLPRIFSKLPMFVQYTSVFDGKHIQNLYNSFEPQIINLDCDKLKYNLHIDLSQIRFSQTTVVLIKANNQVFGFGFTGELKSTSSQHQANSFVFSLTQNQLYRPVDEFIQKNFDKLIVGTSGAAIVLQKNLLNVETSKCSSYNSPELFSGKRYDKFVEADAECIEIIRFVVD</sequence>
<comment type="caution">
    <text evidence="2">The sequence shown here is derived from an EMBL/GenBank/DDBJ whole genome shotgun (WGS) entry which is preliminary data.</text>
</comment>
<keyword evidence="4" id="KW-1185">Reference proteome</keyword>